<feature type="binding site" evidence="7">
    <location>
        <position position="143"/>
    </location>
    <ligand>
        <name>Zn(2+)</name>
        <dbReference type="ChEBI" id="CHEBI:29105"/>
        <label>1</label>
    </ligand>
</feature>
<feature type="binding site" evidence="7">
    <location>
        <position position="143"/>
    </location>
    <ligand>
        <name>Zn(2+)</name>
        <dbReference type="ChEBI" id="CHEBI:29105"/>
        <label>2</label>
    </ligand>
</feature>
<keyword evidence="3 7" id="KW-0227">DNA damage</keyword>
<feature type="binding site" evidence="7">
    <location>
        <position position="106"/>
    </location>
    <ligand>
        <name>Zn(2+)</name>
        <dbReference type="ChEBI" id="CHEBI:29105"/>
        <label>1</label>
    </ligand>
</feature>
<dbReference type="InterPro" id="IPR013022">
    <property type="entry name" value="Xyl_isomerase-like_TIM-brl"/>
</dbReference>
<evidence type="ECO:0000256" key="1">
    <source>
        <dbReference type="ARBA" id="ARBA00005340"/>
    </source>
</evidence>
<dbReference type="PANTHER" id="PTHR21445">
    <property type="entry name" value="ENDONUCLEASE IV ENDODEOXYRIBONUCLEASE IV"/>
    <property type="match status" value="1"/>
</dbReference>
<dbReference type="EC" id="3.1.21.2" evidence="7"/>
<comment type="catalytic activity">
    <reaction evidence="7">
        <text>Endonucleolytic cleavage to 5'-phosphooligonucleotide end-products.</text>
        <dbReference type="EC" id="3.1.21.2"/>
    </reaction>
</comment>
<keyword evidence="4 7" id="KW-0378">Hydrolase</keyword>
<evidence type="ECO:0000256" key="6">
    <source>
        <dbReference type="ARBA" id="ARBA00023204"/>
    </source>
</evidence>
<keyword evidence="5 7" id="KW-0862">Zinc</keyword>
<evidence type="ECO:0000256" key="2">
    <source>
        <dbReference type="ARBA" id="ARBA00022723"/>
    </source>
</evidence>
<organism evidence="9 10">
    <name type="scientific">candidate division CSSED10-310 bacterium</name>
    <dbReference type="NCBI Taxonomy" id="2855610"/>
    <lineage>
        <taxon>Bacteria</taxon>
        <taxon>Bacteria division CSSED10-310</taxon>
    </lineage>
</organism>
<dbReference type="Pfam" id="PF01261">
    <property type="entry name" value="AP_endonuc_2"/>
    <property type="match status" value="1"/>
</dbReference>
<dbReference type="CDD" id="cd00019">
    <property type="entry name" value="AP2Ec"/>
    <property type="match status" value="1"/>
</dbReference>
<accession>A0ABV6YRQ7</accession>
<dbReference type="SMART" id="SM00518">
    <property type="entry name" value="AP2Ec"/>
    <property type="match status" value="1"/>
</dbReference>
<comment type="similarity">
    <text evidence="1 7">Belongs to the AP endonuclease 2 family.</text>
</comment>
<keyword evidence="7" id="KW-0255">Endonuclease</keyword>
<evidence type="ECO:0000256" key="4">
    <source>
        <dbReference type="ARBA" id="ARBA00022801"/>
    </source>
</evidence>
<proteinExistence type="inferred from homology"/>
<dbReference type="Proteomes" id="UP001594351">
    <property type="component" value="Unassembled WGS sequence"/>
</dbReference>
<dbReference type="InterPro" id="IPR036237">
    <property type="entry name" value="Xyl_isomerase-like_sf"/>
</dbReference>
<feature type="binding site" evidence="7">
    <location>
        <position position="180"/>
    </location>
    <ligand>
        <name>Zn(2+)</name>
        <dbReference type="ChEBI" id="CHEBI:29105"/>
        <label>3</label>
    </ligand>
</feature>
<feature type="domain" description="Xylose isomerase-like TIM barrel" evidence="8">
    <location>
        <begin position="21"/>
        <end position="277"/>
    </location>
</feature>
<keyword evidence="10" id="KW-1185">Reference proteome</keyword>
<feature type="binding site" evidence="7">
    <location>
        <position position="229"/>
    </location>
    <ligand>
        <name>Zn(2+)</name>
        <dbReference type="ChEBI" id="CHEBI:29105"/>
        <label>3</label>
    </ligand>
</feature>
<feature type="binding site" evidence="7">
    <location>
        <position position="259"/>
    </location>
    <ligand>
        <name>Zn(2+)</name>
        <dbReference type="ChEBI" id="CHEBI:29105"/>
        <label>2</label>
    </ligand>
</feature>
<feature type="binding site" evidence="7">
    <location>
        <position position="227"/>
    </location>
    <ligand>
        <name>Zn(2+)</name>
        <dbReference type="ChEBI" id="CHEBI:29105"/>
        <label>3</label>
    </ligand>
</feature>
<keyword evidence="6 7" id="KW-0234">DNA repair</keyword>
<evidence type="ECO:0000259" key="8">
    <source>
        <dbReference type="Pfam" id="PF01261"/>
    </source>
</evidence>
<keyword evidence="2 7" id="KW-0479">Metal-binding</keyword>
<feature type="binding site" evidence="7">
    <location>
        <position position="66"/>
    </location>
    <ligand>
        <name>Zn(2+)</name>
        <dbReference type="ChEBI" id="CHEBI:29105"/>
        <label>1</label>
    </ligand>
</feature>
<comment type="cofactor">
    <cofactor evidence="7">
        <name>Zn(2+)</name>
        <dbReference type="ChEBI" id="CHEBI:29105"/>
    </cofactor>
    <text evidence="7">Binds 3 Zn(2+) ions.</text>
</comment>
<dbReference type="PROSITE" id="PS51432">
    <property type="entry name" value="AP_NUCLEASE_F2_4"/>
    <property type="match status" value="1"/>
</dbReference>
<dbReference type="NCBIfam" id="TIGR00587">
    <property type="entry name" value="nfo"/>
    <property type="match status" value="1"/>
</dbReference>
<comment type="function">
    <text evidence="7">Endonuclease IV plays a role in DNA repair. It cleaves phosphodiester bonds at apurinic or apyrimidinic (AP) sites, generating a 3'-hydroxyl group and a 5'-terminal sugar phosphate.</text>
</comment>
<feature type="binding site" evidence="7">
    <location>
        <position position="177"/>
    </location>
    <ligand>
        <name>Zn(2+)</name>
        <dbReference type="ChEBI" id="CHEBI:29105"/>
        <label>2</label>
    </ligand>
</feature>
<dbReference type="InterPro" id="IPR018246">
    <property type="entry name" value="AP_endonuc_F2_Zn_BS"/>
</dbReference>
<dbReference type="EMBL" id="JBHPBY010000007">
    <property type="protein sequence ID" value="MFC1848791.1"/>
    <property type="molecule type" value="Genomic_DNA"/>
</dbReference>
<dbReference type="SUPFAM" id="SSF51658">
    <property type="entry name" value="Xylose isomerase-like"/>
    <property type="match status" value="1"/>
</dbReference>
<dbReference type="PROSITE" id="PS00731">
    <property type="entry name" value="AP_NUCLEASE_F2_3"/>
    <property type="match status" value="1"/>
</dbReference>
<dbReference type="HAMAP" id="MF_00152">
    <property type="entry name" value="Nfo"/>
    <property type="match status" value="1"/>
</dbReference>
<gene>
    <name evidence="7" type="primary">nfo</name>
    <name evidence="9" type="ORF">ACFL27_01165</name>
</gene>
<evidence type="ECO:0000313" key="9">
    <source>
        <dbReference type="EMBL" id="MFC1848791.1"/>
    </source>
</evidence>
<comment type="caution">
    <text evidence="9">The sequence shown here is derived from an EMBL/GenBank/DDBJ whole genome shotgun (WGS) entry which is preliminary data.</text>
</comment>
<feature type="binding site" evidence="7">
    <location>
        <position position="214"/>
    </location>
    <ligand>
        <name>Zn(2+)</name>
        <dbReference type="ChEBI" id="CHEBI:29105"/>
        <label>2</label>
    </ligand>
</feature>
<dbReference type="PANTHER" id="PTHR21445:SF0">
    <property type="entry name" value="APURINIC-APYRIMIDINIC ENDONUCLEASE"/>
    <property type="match status" value="1"/>
</dbReference>
<dbReference type="InterPro" id="IPR001719">
    <property type="entry name" value="AP_endonuc_2"/>
</dbReference>
<keyword evidence="7" id="KW-0540">Nuclease</keyword>
<evidence type="ECO:0000256" key="7">
    <source>
        <dbReference type="HAMAP-Rule" id="MF_00152"/>
    </source>
</evidence>
<protein>
    <recommendedName>
        <fullName evidence="7">Probable endonuclease 4</fullName>
        <ecNumber evidence="7">3.1.21.2</ecNumber>
    </recommendedName>
    <alternativeName>
        <fullName evidence="7">Endodeoxyribonuclease IV</fullName>
    </alternativeName>
    <alternativeName>
        <fullName evidence="7">Endonuclease IV</fullName>
    </alternativeName>
</protein>
<name>A0ABV6YRQ7_UNCC1</name>
<evidence type="ECO:0000256" key="5">
    <source>
        <dbReference type="ARBA" id="ARBA00022833"/>
    </source>
</evidence>
<sequence>MILGAHISVAGGVEKAPGRGKEVGAEAIQIFTANQRQWTVKAISDQRKLLFQAAMSRTGLTTCLAHASYLINLCSPEPDKHQKSMHALRDELFRAEKLKISHVIIHPGAHRGKGELWAIERIASSINSIYEARPGYKACLLLETTSGQGTVIGHRFEHLHDIMALIDHQDRVSVCLDTAHIFAAGYDIRTRQQYQQVMAEFDDVIGLDKLVAIHLNDSRGACASRLDRHMNIGQGHLGLEPFTFLVNDARFRTIPGILETPVSHLTDYAKELQLLRSLQSVNR</sequence>
<dbReference type="PROSITE" id="PS00729">
    <property type="entry name" value="AP_NUCLEASE_F2_1"/>
    <property type="match status" value="1"/>
</dbReference>
<reference evidence="9 10" key="1">
    <citation type="submission" date="2024-09" db="EMBL/GenBank/DDBJ databases">
        <title>Laminarin stimulates single cell rates of sulfate reduction while oxygen inhibits transcriptomic activity in coastal marine sediment.</title>
        <authorList>
            <person name="Lindsay M."/>
            <person name="Orcutt B."/>
            <person name="Emerson D."/>
            <person name="Stepanauskas R."/>
            <person name="D'Angelo T."/>
        </authorList>
    </citation>
    <scope>NUCLEOTIDE SEQUENCE [LARGE SCALE GENOMIC DNA]</scope>
    <source>
        <strain evidence="9">SAG AM-311-K15</strain>
    </source>
</reference>
<dbReference type="GO" id="GO:0008833">
    <property type="term" value="F:deoxyribonuclease IV (phage-T4-induced) activity"/>
    <property type="evidence" value="ECO:0007669"/>
    <property type="project" value="UniProtKB-EC"/>
</dbReference>
<evidence type="ECO:0000256" key="3">
    <source>
        <dbReference type="ARBA" id="ARBA00022763"/>
    </source>
</evidence>
<evidence type="ECO:0000313" key="10">
    <source>
        <dbReference type="Proteomes" id="UP001594351"/>
    </source>
</evidence>
<dbReference type="Gene3D" id="3.20.20.150">
    <property type="entry name" value="Divalent-metal-dependent TIM barrel enzymes"/>
    <property type="match status" value="1"/>
</dbReference>